<dbReference type="EMBL" id="CAWYQH010000152">
    <property type="protein sequence ID" value="CAK8695893.1"/>
    <property type="molecule type" value="Genomic_DNA"/>
</dbReference>
<comment type="caution">
    <text evidence="1">The sequence shown here is derived from an EMBL/GenBank/DDBJ whole genome shotgun (WGS) entry which is preliminary data.</text>
</comment>
<dbReference type="Proteomes" id="UP001642483">
    <property type="component" value="Unassembled WGS sequence"/>
</dbReference>
<proteinExistence type="predicted"/>
<name>A0ABP0GX66_CLALP</name>
<gene>
    <name evidence="1" type="ORF">CVLEPA_LOCUS29101</name>
</gene>
<reference evidence="1 2" key="1">
    <citation type="submission" date="2024-02" db="EMBL/GenBank/DDBJ databases">
        <authorList>
            <person name="Daric V."/>
            <person name="Darras S."/>
        </authorList>
    </citation>
    <scope>NUCLEOTIDE SEQUENCE [LARGE SCALE GENOMIC DNA]</scope>
</reference>
<sequence>MVIHVHRIYQWISYRWFILRVKKRYALQSISQLRKGLSRPFLVPEYYRVTVIHYGEDVHKPALFCEDVSNTTTADEFFVQPNFHPNKTGDDVAAATKALRDAGVLVRKMANCLIVLVLGKDLNVKLKRAMRIVSGNVTEDL</sequence>
<protein>
    <submittedName>
        <fullName evidence="1">Uncharacterized protein</fullName>
    </submittedName>
</protein>
<organism evidence="1 2">
    <name type="scientific">Clavelina lepadiformis</name>
    <name type="common">Light-bulb sea squirt</name>
    <name type="synonym">Ascidia lepadiformis</name>
    <dbReference type="NCBI Taxonomy" id="159417"/>
    <lineage>
        <taxon>Eukaryota</taxon>
        <taxon>Metazoa</taxon>
        <taxon>Chordata</taxon>
        <taxon>Tunicata</taxon>
        <taxon>Ascidiacea</taxon>
        <taxon>Aplousobranchia</taxon>
        <taxon>Clavelinidae</taxon>
        <taxon>Clavelina</taxon>
    </lineage>
</organism>
<accession>A0ABP0GX66</accession>
<evidence type="ECO:0000313" key="2">
    <source>
        <dbReference type="Proteomes" id="UP001642483"/>
    </source>
</evidence>
<evidence type="ECO:0000313" key="1">
    <source>
        <dbReference type="EMBL" id="CAK8695893.1"/>
    </source>
</evidence>
<keyword evidence="2" id="KW-1185">Reference proteome</keyword>